<sequence length="40" mass="4550">MKLDESDLNKIPISQNFTNLQTELMMSVLQNCTNCASFVK</sequence>
<organism evidence="1 2">
    <name type="scientific">Funneliformis mosseae</name>
    <name type="common">Endomycorrhizal fungus</name>
    <name type="synonym">Glomus mosseae</name>
    <dbReference type="NCBI Taxonomy" id="27381"/>
    <lineage>
        <taxon>Eukaryota</taxon>
        <taxon>Fungi</taxon>
        <taxon>Fungi incertae sedis</taxon>
        <taxon>Mucoromycota</taxon>
        <taxon>Glomeromycotina</taxon>
        <taxon>Glomeromycetes</taxon>
        <taxon>Glomerales</taxon>
        <taxon>Glomeraceae</taxon>
        <taxon>Funneliformis</taxon>
    </lineage>
</organism>
<name>A0A9N9D838_FUNMO</name>
<comment type="caution">
    <text evidence="1">The sequence shown here is derived from an EMBL/GenBank/DDBJ whole genome shotgun (WGS) entry which is preliminary data.</text>
</comment>
<reference evidence="1" key="1">
    <citation type="submission" date="2021-06" db="EMBL/GenBank/DDBJ databases">
        <authorList>
            <person name="Kallberg Y."/>
            <person name="Tangrot J."/>
            <person name="Rosling A."/>
        </authorList>
    </citation>
    <scope>NUCLEOTIDE SEQUENCE</scope>
    <source>
        <strain evidence="1">87-6 pot B 2015</strain>
    </source>
</reference>
<dbReference type="EMBL" id="CAJVPP010003465">
    <property type="protein sequence ID" value="CAG8629918.1"/>
    <property type="molecule type" value="Genomic_DNA"/>
</dbReference>
<keyword evidence="2" id="KW-1185">Reference proteome</keyword>
<evidence type="ECO:0000313" key="1">
    <source>
        <dbReference type="EMBL" id="CAG8629918.1"/>
    </source>
</evidence>
<accession>A0A9N9D838</accession>
<protein>
    <submittedName>
        <fullName evidence="1">2795_t:CDS:1</fullName>
    </submittedName>
</protein>
<dbReference type="Proteomes" id="UP000789375">
    <property type="component" value="Unassembled WGS sequence"/>
</dbReference>
<gene>
    <name evidence="1" type="ORF">FMOSSE_LOCUS10430</name>
</gene>
<evidence type="ECO:0000313" key="2">
    <source>
        <dbReference type="Proteomes" id="UP000789375"/>
    </source>
</evidence>
<proteinExistence type="predicted"/>
<dbReference type="AlphaFoldDB" id="A0A9N9D838"/>